<organism evidence="2 3">
    <name type="scientific">Stenotrophomonas pictorum JCM 9942</name>
    <dbReference type="NCBI Taxonomy" id="1236960"/>
    <lineage>
        <taxon>Bacteria</taxon>
        <taxon>Pseudomonadati</taxon>
        <taxon>Pseudomonadota</taxon>
        <taxon>Gammaproteobacteria</taxon>
        <taxon>Lysobacterales</taxon>
        <taxon>Lysobacteraceae</taxon>
        <taxon>Stenotrophomonas</taxon>
    </lineage>
</organism>
<keyword evidence="1" id="KW-0732">Signal</keyword>
<dbReference type="Proteomes" id="UP000050836">
    <property type="component" value="Unassembled WGS sequence"/>
</dbReference>
<dbReference type="OrthoDB" id="1409169at2"/>
<reference evidence="2 3" key="1">
    <citation type="submission" date="2015-10" db="EMBL/GenBank/DDBJ databases">
        <title>Genome sequencing and analysis of members of genus Stenotrophomonas.</title>
        <authorList>
            <person name="Patil P.P."/>
            <person name="Midha S."/>
            <person name="Patil P.B."/>
        </authorList>
    </citation>
    <scope>NUCLEOTIDE SEQUENCE [LARGE SCALE GENOMIC DNA]</scope>
    <source>
        <strain evidence="2 3">JCM 9942</strain>
    </source>
</reference>
<name>A0A0Q9ZYG6_9GAMM</name>
<evidence type="ECO:0000256" key="1">
    <source>
        <dbReference type="SAM" id="SignalP"/>
    </source>
</evidence>
<gene>
    <name evidence="2" type="ORF">ARC78_02285</name>
</gene>
<evidence type="ECO:0000313" key="2">
    <source>
        <dbReference type="EMBL" id="KRG37931.1"/>
    </source>
</evidence>
<feature type="chain" id="PRO_5006390022" evidence="1">
    <location>
        <begin position="24"/>
        <end position="269"/>
    </location>
</feature>
<dbReference type="EMBL" id="LLXS01000067">
    <property type="protein sequence ID" value="KRG37931.1"/>
    <property type="molecule type" value="Genomic_DNA"/>
</dbReference>
<feature type="signal peptide" evidence="1">
    <location>
        <begin position="1"/>
        <end position="23"/>
    </location>
</feature>
<dbReference type="AlphaFoldDB" id="A0A0Q9ZYG6"/>
<comment type="caution">
    <text evidence="2">The sequence shown here is derived from an EMBL/GenBank/DDBJ whole genome shotgun (WGS) entry which is preliminary data.</text>
</comment>
<keyword evidence="3" id="KW-1185">Reference proteome</keyword>
<protein>
    <submittedName>
        <fullName evidence="2">Calcium-binding protein</fullName>
    </submittedName>
</protein>
<sequence length="269" mass="30071">MQLWTRVMAALLLTAGLVTTARADETAMQIRQHAGEHRLLVLGEYHGTRETPLLVRQLVDDYSRDGTPVVLALELPRSEDAALAAYLASEGDADAMTALRSGRYWSVIGDRHDGRRSHDMLELIEAVRALRVQGRAVQVIGYDLVVSTRGNQVRDDAMAARLRQVYARMPGNARMLVLTGNVHAMRQRPADAPPDMQLRPLATTLADLDLYSVRLDARKGSIWGCLPDTCKSLPLRDRPGRELRVSTEPGRQYDLWVWMPELSVGRLLK</sequence>
<accession>A0A0Q9ZYG6</accession>
<dbReference type="SUPFAM" id="SSF159501">
    <property type="entry name" value="EreA/ChaN-like"/>
    <property type="match status" value="1"/>
</dbReference>
<dbReference type="RefSeq" id="WP_054659331.1">
    <property type="nucleotide sequence ID" value="NZ_BAZI01000170.1"/>
</dbReference>
<proteinExistence type="predicted"/>
<evidence type="ECO:0000313" key="3">
    <source>
        <dbReference type="Proteomes" id="UP000050836"/>
    </source>
</evidence>